<evidence type="ECO:0000313" key="17">
    <source>
        <dbReference type="Proteomes" id="UP000053780"/>
    </source>
</evidence>
<evidence type="ECO:0000256" key="12">
    <source>
        <dbReference type="ARBA" id="ARBA00070830"/>
    </source>
</evidence>
<evidence type="ECO:0000256" key="7">
    <source>
        <dbReference type="ARBA" id="ARBA00022840"/>
    </source>
</evidence>
<evidence type="ECO:0000259" key="14">
    <source>
        <dbReference type="Pfam" id="PF00749"/>
    </source>
</evidence>
<dbReference type="GO" id="GO:1990825">
    <property type="term" value="F:sequence-specific mRNA binding"/>
    <property type="evidence" value="ECO:0007669"/>
    <property type="project" value="EnsemblFungi"/>
</dbReference>
<evidence type="ECO:0000256" key="11">
    <source>
        <dbReference type="ARBA" id="ARBA00048351"/>
    </source>
</evidence>
<dbReference type="Gene3D" id="3.90.800.10">
    <property type="entry name" value="Glutamyl-tRNA Synthetase, Domain 3"/>
    <property type="match status" value="1"/>
</dbReference>
<keyword evidence="5 13" id="KW-0436">Ligase</keyword>
<dbReference type="EMBL" id="KE647353">
    <property type="protein sequence ID" value="EQB59895.1"/>
    <property type="molecule type" value="Genomic_DNA"/>
</dbReference>
<keyword evidence="4" id="KW-0963">Cytoplasm</keyword>
<feature type="domain" description="Glutamyl/glutaminyl-tRNA synthetase class Ib anti-codon binding" evidence="15">
    <location>
        <begin position="488"/>
        <end position="555"/>
    </location>
</feature>
<keyword evidence="8 13" id="KW-0648">Protein biosynthesis</keyword>
<protein>
    <recommendedName>
        <fullName evidence="12">Probable glutamate--tRNA ligase, cytoplasmic</fullName>
        <ecNumber evidence="3">6.1.1.17</ecNumber>
    </recommendedName>
    <alternativeName>
        <fullName evidence="10">Glutamyl-tRNA synthetase</fullName>
    </alternativeName>
</protein>
<reference evidence="16 17" key="1">
    <citation type="journal article" date="2013" name="BMC Genomics">
        <title>Genome sequencing and comparative genomics of honey bee microsporidia, Nosema apis reveal novel insights into host-parasite interactions.</title>
        <authorList>
            <person name="Chen Yp."/>
            <person name="Pettis J.S."/>
            <person name="Zhao Y."/>
            <person name="Liu X."/>
            <person name="Tallon L.J."/>
            <person name="Sadzewicz L.D."/>
            <person name="Li R."/>
            <person name="Zheng H."/>
            <person name="Huang S."/>
            <person name="Zhang X."/>
            <person name="Hamilton M.C."/>
            <person name="Pernal S.F."/>
            <person name="Melathopoulos A.P."/>
            <person name="Yan X."/>
            <person name="Evans J.D."/>
        </authorList>
    </citation>
    <scope>NUCLEOTIDE SEQUENCE [LARGE SCALE GENOMIC DNA]</scope>
    <source>
        <strain evidence="16 17">BRL 01</strain>
    </source>
</reference>
<dbReference type="OrthoDB" id="10250478at2759"/>
<name>T0MFQ2_9MICR</name>
<evidence type="ECO:0000256" key="8">
    <source>
        <dbReference type="ARBA" id="ARBA00022917"/>
    </source>
</evidence>
<evidence type="ECO:0000256" key="3">
    <source>
        <dbReference type="ARBA" id="ARBA00012835"/>
    </source>
</evidence>
<comment type="subcellular location">
    <subcellularLocation>
        <location evidence="1">Cytoplasm</location>
    </subcellularLocation>
</comment>
<dbReference type="GO" id="GO:0005739">
    <property type="term" value="C:mitochondrion"/>
    <property type="evidence" value="ECO:0007669"/>
    <property type="project" value="EnsemblFungi"/>
</dbReference>
<keyword evidence="17" id="KW-1185">Reference proteome</keyword>
<comment type="catalytic activity">
    <reaction evidence="11">
        <text>tRNA(Glu) + L-glutamate + ATP = L-glutamyl-tRNA(Glu) + AMP + diphosphate</text>
        <dbReference type="Rhea" id="RHEA:23540"/>
        <dbReference type="Rhea" id="RHEA-COMP:9663"/>
        <dbReference type="Rhea" id="RHEA-COMP:9680"/>
        <dbReference type="ChEBI" id="CHEBI:29985"/>
        <dbReference type="ChEBI" id="CHEBI:30616"/>
        <dbReference type="ChEBI" id="CHEBI:33019"/>
        <dbReference type="ChEBI" id="CHEBI:78442"/>
        <dbReference type="ChEBI" id="CHEBI:78520"/>
        <dbReference type="ChEBI" id="CHEBI:456215"/>
        <dbReference type="EC" id="6.1.1.17"/>
    </reaction>
</comment>
<gene>
    <name evidence="16" type="ORF">NAPIS_ORF02521</name>
</gene>
<accession>T0MFQ2</accession>
<comment type="similarity">
    <text evidence="2">Belongs to the class-I aminoacyl-tRNA synthetase family. Glutamate--tRNA ligase type 2 subfamily.</text>
</comment>
<dbReference type="InterPro" id="IPR000924">
    <property type="entry name" value="Glu/Gln-tRNA-synth"/>
</dbReference>
<dbReference type="InterPro" id="IPR020059">
    <property type="entry name" value="Glu/Gln-tRNA-synth_Ib_codon-bd"/>
</dbReference>
<keyword evidence="7 13" id="KW-0067">ATP-binding</keyword>
<sequence length="578" mass="67854">MQDNSFLDYLLKNKYEKTDDLQKVIKSLSVNNDLKDLLFEFLQINADSDQQHVINILLKIEENLHTETSTLYFDILFCLINSNKIAIKIIKDKNINLEKLRQSYQQSFIENKTLLRDYNFKPKKQKTALIKTAQTTRFAPEPAGCLHIGHVKALLVNYNLSKSTNGTFLLRFDDTNPEKRYDIFEPEIIKDLQILGIMNYKISHSSDYFDLLIEKAKFLITKNLAYCDDTSPDQLKQERMDGIESKNRLNSVNQNLKIFNEMINGKSNHCLRAKIDMSNLNKTMRDPVIYRTSSYTHYRCDIYKAFPTYDFVCPILDSIENVTTACRANEYRDRNEQYNWFLEKLELKNKPKIFDFAKLNFEDTVLSKRKIEELIKNKVVDGWDDPRLSTIRGIKRAGMDIEALKDYINLQGASNKTNTISWDKIWAMNKKAIDNKSPRFMGIKKDFCVYVELFYDDEDENRDYNKIEKSIEILDLNKNQQDENCIFTTKSVPLNKKNIELGYKNVIYDKIILISQEDAQILEFKEEFTLMNWGNCIIQDKIIENGIVTKIKANLNLNGDYKKQKTKYLGYLCWDQSL</sequence>
<dbReference type="GO" id="GO:0017102">
    <property type="term" value="C:methionyl glutamyl tRNA synthetase complex"/>
    <property type="evidence" value="ECO:0007669"/>
    <property type="project" value="EnsemblFungi"/>
</dbReference>
<dbReference type="Pfam" id="PF00749">
    <property type="entry name" value="tRNA-synt_1c"/>
    <property type="match status" value="1"/>
</dbReference>
<evidence type="ECO:0000256" key="6">
    <source>
        <dbReference type="ARBA" id="ARBA00022741"/>
    </source>
</evidence>
<dbReference type="Gene3D" id="1.10.1160.10">
    <property type="entry name" value="Glutamyl-trna Synthetase, Domain 2"/>
    <property type="match status" value="1"/>
</dbReference>
<evidence type="ECO:0000256" key="2">
    <source>
        <dbReference type="ARBA" id="ARBA00008927"/>
    </source>
</evidence>
<dbReference type="PANTHER" id="PTHR43097:SF5">
    <property type="entry name" value="GLUTAMATE--TRNA LIGASE"/>
    <property type="match status" value="1"/>
</dbReference>
<dbReference type="GO" id="GO:0010494">
    <property type="term" value="C:cytoplasmic stress granule"/>
    <property type="evidence" value="ECO:0007669"/>
    <property type="project" value="EnsemblFungi"/>
</dbReference>
<dbReference type="GO" id="GO:0005524">
    <property type="term" value="F:ATP binding"/>
    <property type="evidence" value="ECO:0007669"/>
    <property type="project" value="UniProtKB-KW"/>
</dbReference>
<evidence type="ECO:0000256" key="13">
    <source>
        <dbReference type="RuleBase" id="RU363037"/>
    </source>
</evidence>
<proteinExistence type="inferred from homology"/>
<dbReference type="PRINTS" id="PR00987">
    <property type="entry name" value="TRNASYNTHGLU"/>
</dbReference>
<dbReference type="Gene3D" id="3.40.50.620">
    <property type="entry name" value="HUPs"/>
    <property type="match status" value="1"/>
</dbReference>
<dbReference type="SUPFAM" id="SSF52374">
    <property type="entry name" value="Nucleotidylyl transferase"/>
    <property type="match status" value="1"/>
</dbReference>
<keyword evidence="9 13" id="KW-0030">Aminoacyl-tRNA synthetase</keyword>
<evidence type="ECO:0000259" key="15">
    <source>
        <dbReference type="Pfam" id="PF03950"/>
    </source>
</evidence>
<dbReference type="HOGENOM" id="CLU_001882_1_2_1"/>
<dbReference type="GO" id="GO:0006424">
    <property type="term" value="P:glutamyl-tRNA aminoacylation"/>
    <property type="evidence" value="ECO:0007669"/>
    <property type="project" value="EnsemblFungi"/>
</dbReference>
<evidence type="ECO:0000256" key="1">
    <source>
        <dbReference type="ARBA" id="ARBA00004496"/>
    </source>
</evidence>
<dbReference type="InterPro" id="IPR014729">
    <property type="entry name" value="Rossmann-like_a/b/a_fold"/>
</dbReference>
<dbReference type="FunFam" id="1.10.1160.10:FF:000001">
    <property type="entry name" value="Glutamine--tRNA ligase"/>
    <property type="match status" value="1"/>
</dbReference>
<dbReference type="AlphaFoldDB" id="T0MFQ2"/>
<evidence type="ECO:0000313" key="16">
    <source>
        <dbReference type="EMBL" id="EQB59895.1"/>
    </source>
</evidence>
<keyword evidence="6 13" id="KW-0547">Nucleotide-binding</keyword>
<evidence type="ECO:0000256" key="9">
    <source>
        <dbReference type="ARBA" id="ARBA00023146"/>
    </source>
</evidence>
<organism evidence="16 17">
    <name type="scientific">Vairimorpha apis BRL 01</name>
    <dbReference type="NCBI Taxonomy" id="1037528"/>
    <lineage>
        <taxon>Eukaryota</taxon>
        <taxon>Fungi</taxon>
        <taxon>Fungi incertae sedis</taxon>
        <taxon>Microsporidia</taxon>
        <taxon>Nosematidae</taxon>
        <taxon>Vairimorpha</taxon>
    </lineage>
</organism>
<evidence type="ECO:0000256" key="5">
    <source>
        <dbReference type="ARBA" id="ARBA00022598"/>
    </source>
</evidence>
<dbReference type="InterPro" id="IPR050132">
    <property type="entry name" value="Gln/Glu-tRNA_Ligase"/>
</dbReference>
<dbReference type="InterPro" id="IPR020058">
    <property type="entry name" value="Glu/Gln-tRNA-synth_Ib_cat-dom"/>
</dbReference>
<evidence type="ECO:0000256" key="4">
    <source>
        <dbReference type="ARBA" id="ARBA00022490"/>
    </source>
</evidence>
<dbReference type="Proteomes" id="UP000053780">
    <property type="component" value="Unassembled WGS sequence"/>
</dbReference>
<dbReference type="InterPro" id="IPR020061">
    <property type="entry name" value="Glu_tRNA_lig_a-bdl"/>
</dbReference>
<dbReference type="GO" id="GO:0005829">
    <property type="term" value="C:cytosol"/>
    <property type="evidence" value="ECO:0007669"/>
    <property type="project" value="TreeGrafter"/>
</dbReference>
<dbReference type="GO" id="GO:0004818">
    <property type="term" value="F:glutamate-tRNA ligase activity"/>
    <property type="evidence" value="ECO:0007669"/>
    <property type="project" value="UniProtKB-EC"/>
</dbReference>
<dbReference type="FunFam" id="3.90.800.10:FF:000001">
    <property type="entry name" value="Glutamine--tRNA ligase"/>
    <property type="match status" value="1"/>
</dbReference>
<dbReference type="PANTHER" id="PTHR43097">
    <property type="entry name" value="GLUTAMINE-TRNA LIGASE"/>
    <property type="match status" value="1"/>
</dbReference>
<feature type="domain" description="Glutamyl/glutaminyl-tRNA synthetase class Ib catalytic" evidence="14">
    <location>
        <begin position="135"/>
        <end position="434"/>
    </location>
</feature>
<evidence type="ECO:0000256" key="10">
    <source>
        <dbReference type="ARBA" id="ARBA00030865"/>
    </source>
</evidence>
<dbReference type="SUPFAM" id="SSF50715">
    <property type="entry name" value="Ribosomal protein L25-like"/>
    <property type="match status" value="1"/>
</dbReference>
<dbReference type="InterPro" id="IPR011035">
    <property type="entry name" value="Ribosomal_bL25/Gln-tRNA_synth"/>
</dbReference>
<dbReference type="Pfam" id="PF03950">
    <property type="entry name" value="tRNA-synt_1c_C"/>
    <property type="match status" value="1"/>
</dbReference>
<dbReference type="VEuPathDB" id="MicrosporidiaDB:NAPIS_ORF02521"/>
<dbReference type="EC" id="6.1.1.17" evidence="3"/>